<evidence type="ECO:0000313" key="2">
    <source>
        <dbReference type="Proteomes" id="UP001055879"/>
    </source>
</evidence>
<reference evidence="2" key="1">
    <citation type="journal article" date="2022" name="Mol. Ecol. Resour.">
        <title>The genomes of chicory, endive, great burdock and yacon provide insights into Asteraceae palaeo-polyploidization history and plant inulin production.</title>
        <authorList>
            <person name="Fan W."/>
            <person name="Wang S."/>
            <person name="Wang H."/>
            <person name="Wang A."/>
            <person name="Jiang F."/>
            <person name="Liu H."/>
            <person name="Zhao H."/>
            <person name="Xu D."/>
            <person name="Zhang Y."/>
        </authorList>
    </citation>
    <scope>NUCLEOTIDE SEQUENCE [LARGE SCALE GENOMIC DNA]</scope>
    <source>
        <strain evidence="2">cv. Niubang</strain>
    </source>
</reference>
<name>A0ACB8ZMV3_ARCLA</name>
<gene>
    <name evidence="1" type="ORF">L6452_30541</name>
</gene>
<comment type="caution">
    <text evidence="1">The sequence shown here is derived from an EMBL/GenBank/DDBJ whole genome shotgun (WGS) entry which is preliminary data.</text>
</comment>
<evidence type="ECO:0000313" key="1">
    <source>
        <dbReference type="EMBL" id="KAI3697480.1"/>
    </source>
</evidence>
<dbReference type="EMBL" id="CM042056">
    <property type="protein sequence ID" value="KAI3697480.1"/>
    <property type="molecule type" value="Genomic_DNA"/>
</dbReference>
<proteinExistence type="predicted"/>
<protein>
    <submittedName>
        <fullName evidence="1">Uncharacterized protein</fullName>
    </submittedName>
</protein>
<reference evidence="1 2" key="2">
    <citation type="journal article" date="2022" name="Mol. Ecol. Resour.">
        <title>The genomes of chicory, endive, great burdock and yacon provide insights into Asteraceae paleo-polyploidization history and plant inulin production.</title>
        <authorList>
            <person name="Fan W."/>
            <person name="Wang S."/>
            <person name="Wang H."/>
            <person name="Wang A."/>
            <person name="Jiang F."/>
            <person name="Liu H."/>
            <person name="Zhao H."/>
            <person name="Xu D."/>
            <person name="Zhang Y."/>
        </authorList>
    </citation>
    <scope>NUCLEOTIDE SEQUENCE [LARGE SCALE GENOMIC DNA]</scope>
    <source>
        <strain evidence="2">cv. Niubang</strain>
    </source>
</reference>
<organism evidence="1 2">
    <name type="scientific">Arctium lappa</name>
    <name type="common">Greater burdock</name>
    <name type="synonym">Lappa major</name>
    <dbReference type="NCBI Taxonomy" id="4217"/>
    <lineage>
        <taxon>Eukaryota</taxon>
        <taxon>Viridiplantae</taxon>
        <taxon>Streptophyta</taxon>
        <taxon>Embryophyta</taxon>
        <taxon>Tracheophyta</taxon>
        <taxon>Spermatophyta</taxon>
        <taxon>Magnoliopsida</taxon>
        <taxon>eudicotyledons</taxon>
        <taxon>Gunneridae</taxon>
        <taxon>Pentapetalae</taxon>
        <taxon>asterids</taxon>
        <taxon>campanulids</taxon>
        <taxon>Asterales</taxon>
        <taxon>Asteraceae</taxon>
        <taxon>Carduoideae</taxon>
        <taxon>Cardueae</taxon>
        <taxon>Arctiinae</taxon>
        <taxon>Arctium</taxon>
    </lineage>
</organism>
<accession>A0ACB8ZMV3</accession>
<keyword evidence="2" id="KW-1185">Reference proteome</keyword>
<dbReference type="Proteomes" id="UP001055879">
    <property type="component" value="Linkage Group LG10"/>
</dbReference>
<sequence length="78" mass="8567">MKKHINSAIKVVAYDGASIGYQEIKEEKRKPKPKPKTIETEQHRPPLLFTTVDAPFIGQIFGSSPPSSGPAITLFSLC</sequence>